<keyword evidence="4" id="KW-1185">Reference proteome</keyword>
<evidence type="ECO:0000256" key="1">
    <source>
        <dbReference type="SAM" id="MobiDB-lite"/>
    </source>
</evidence>
<gene>
    <name evidence="3" type="ORF">H0E87_006197</name>
</gene>
<evidence type="ECO:0000259" key="2">
    <source>
        <dbReference type="SMART" id="SM00358"/>
    </source>
</evidence>
<organism evidence="3 4">
    <name type="scientific">Populus deltoides</name>
    <name type="common">Eastern poplar</name>
    <name type="synonym">Eastern cottonwood</name>
    <dbReference type="NCBI Taxonomy" id="3696"/>
    <lineage>
        <taxon>Eukaryota</taxon>
        <taxon>Viridiplantae</taxon>
        <taxon>Streptophyta</taxon>
        <taxon>Embryophyta</taxon>
        <taxon>Tracheophyta</taxon>
        <taxon>Spermatophyta</taxon>
        <taxon>Magnoliopsida</taxon>
        <taxon>eudicotyledons</taxon>
        <taxon>Gunneridae</taxon>
        <taxon>Pentapetalae</taxon>
        <taxon>rosids</taxon>
        <taxon>fabids</taxon>
        <taxon>Malpighiales</taxon>
        <taxon>Salicaceae</taxon>
        <taxon>Saliceae</taxon>
        <taxon>Populus</taxon>
    </lineage>
</organism>
<feature type="domain" description="DRBM" evidence="2">
    <location>
        <begin position="120"/>
        <end position="194"/>
    </location>
</feature>
<evidence type="ECO:0000313" key="4">
    <source>
        <dbReference type="Proteomes" id="UP000807159"/>
    </source>
</evidence>
<evidence type="ECO:0000313" key="3">
    <source>
        <dbReference type="EMBL" id="KAH8512804.1"/>
    </source>
</evidence>
<dbReference type="Proteomes" id="UP000807159">
    <property type="component" value="Chromosome 3"/>
</dbReference>
<protein>
    <recommendedName>
        <fullName evidence="2">DRBM domain-containing protein</fullName>
    </recommendedName>
</protein>
<dbReference type="Gene3D" id="3.30.160.20">
    <property type="match status" value="1"/>
</dbReference>
<sequence>MEMKRNKCTQPKQLHINLKRLPPVDPAAAPTPSQIIKKDKPTMKYVVEGARAGPKEGLKPEKQFDDEANTTADLLADINPSQIIKTGDDSSTIKNTTKVGEMSKGDKNSHNDSGGPKISAKSQLLETLAANKWKPPLFECFKEEGPCHKKLFTYRVVIRIEGEASTVLECFGYPKPKKKTAAEHAAEGALWYLKHLGYFPIKKVKRKK</sequence>
<dbReference type="EMBL" id="JACEGQ020000003">
    <property type="protein sequence ID" value="KAH8512804.1"/>
    <property type="molecule type" value="Genomic_DNA"/>
</dbReference>
<feature type="compositionally biased region" description="Basic and acidic residues" evidence="1">
    <location>
        <begin position="101"/>
        <end position="110"/>
    </location>
</feature>
<dbReference type="AlphaFoldDB" id="A0A8T2Z5C4"/>
<dbReference type="Pfam" id="PF14709">
    <property type="entry name" value="DND1_DSRM"/>
    <property type="match status" value="1"/>
</dbReference>
<dbReference type="SUPFAM" id="SSF54768">
    <property type="entry name" value="dsRNA-binding domain-like"/>
    <property type="match status" value="1"/>
</dbReference>
<dbReference type="CDD" id="cd19869">
    <property type="entry name" value="DSRM_DCL_plant"/>
    <property type="match status" value="1"/>
</dbReference>
<dbReference type="InterPro" id="IPR014720">
    <property type="entry name" value="dsRBD_dom"/>
</dbReference>
<name>A0A8T2Z5C4_POPDE</name>
<feature type="compositionally biased region" description="Polar residues" evidence="1">
    <location>
        <begin position="85"/>
        <end position="98"/>
    </location>
</feature>
<reference evidence="3" key="1">
    <citation type="journal article" date="2021" name="J. Hered.">
        <title>Genome Assembly of Salicaceae Populus deltoides (Eastern Cottonwood) I-69 Based on Nanopore Sequencing and Hi-C Technologies.</title>
        <authorList>
            <person name="Bai S."/>
            <person name="Wu H."/>
            <person name="Zhang J."/>
            <person name="Pan Z."/>
            <person name="Zhao W."/>
            <person name="Li Z."/>
            <person name="Tong C."/>
        </authorList>
    </citation>
    <scope>NUCLEOTIDE SEQUENCE</scope>
    <source>
        <tissue evidence="3">Leaf</tissue>
    </source>
</reference>
<comment type="caution">
    <text evidence="3">The sequence shown here is derived from an EMBL/GenBank/DDBJ whole genome shotgun (WGS) entry which is preliminary data.</text>
</comment>
<feature type="region of interest" description="Disordered" evidence="1">
    <location>
        <begin position="85"/>
        <end position="118"/>
    </location>
</feature>
<feature type="region of interest" description="Disordered" evidence="1">
    <location>
        <begin position="19"/>
        <end position="42"/>
    </location>
</feature>
<proteinExistence type="predicted"/>
<accession>A0A8T2Z5C4</accession>
<dbReference type="SMART" id="SM00358">
    <property type="entry name" value="DSRM"/>
    <property type="match status" value="1"/>
</dbReference>